<evidence type="ECO:0000256" key="6">
    <source>
        <dbReference type="ARBA" id="ARBA00022803"/>
    </source>
</evidence>
<proteinExistence type="inferred from homology"/>
<dbReference type="FunFam" id="1.25.40.10:FF:000017">
    <property type="entry name" value="NADPH oxidase regulator NoxR"/>
    <property type="match status" value="1"/>
</dbReference>
<reference evidence="7" key="3">
    <citation type="submission" date="2025-08" db="UniProtKB">
        <authorList>
            <consortium name="Ensembl"/>
        </authorList>
    </citation>
    <scope>IDENTIFICATION</scope>
    <source>
        <strain evidence="7">HSOK</strain>
    </source>
</reference>
<evidence type="ECO:0000313" key="7">
    <source>
        <dbReference type="Ensembl" id="ENSORLP00015002162.1"/>
    </source>
</evidence>
<reference key="1">
    <citation type="journal article" date="2007" name="Nature">
        <title>The medaka draft genome and insights into vertebrate genome evolution.</title>
        <authorList>
            <person name="Kasahara M."/>
            <person name="Naruse K."/>
            <person name="Sasaki S."/>
            <person name="Nakatani Y."/>
            <person name="Qu W."/>
            <person name="Ahsan B."/>
            <person name="Yamada T."/>
            <person name="Nagayasu Y."/>
            <person name="Doi K."/>
            <person name="Kasai Y."/>
            <person name="Jindo T."/>
            <person name="Kobayashi D."/>
            <person name="Shimada A."/>
            <person name="Toyoda A."/>
            <person name="Kuroki Y."/>
            <person name="Fujiyama A."/>
            <person name="Sasaki T."/>
            <person name="Shimizu A."/>
            <person name="Asakawa S."/>
            <person name="Shimizu N."/>
            <person name="Hashimoto S."/>
            <person name="Yang J."/>
            <person name="Lee Y."/>
            <person name="Matsushima K."/>
            <person name="Sugano S."/>
            <person name="Sakaizumi M."/>
            <person name="Narita T."/>
            <person name="Ohishi K."/>
            <person name="Haga S."/>
            <person name="Ohta F."/>
            <person name="Nomoto H."/>
            <person name="Nogata K."/>
            <person name="Morishita T."/>
            <person name="Endo T."/>
            <person name="Shin-I T."/>
            <person name="Takeda H."/>
            <person name="Morishita S."/>
            <person name="Kohara Y."/>
        </authorList>
    </citation>
    <scope>NUCLEOTIDE SEQUENCE [LARGE SCALE GENOMIC DNA]</scope>
    <source>
        <strain>Hd-rR</strain>
    </source>
</reference>
<evidence type="ECO:0000256" key="3">
    <source>
        <dbReference type="ARBA" id="ARBA00022443"/>
    </source>
</evidence>
<keyword evidence="5" id="KW-0677">Repeat</keyword>
<keyword evidence="4" id="KW-0963">Cytoplasm</keyword>
<dbReference type="AlphaFoldDB" id="A0A3P9H2X9"/>
<evidence type="ECO:0000313" key="8">
    <source>
        <dbReference type="Proteomes" id="UP000265200"/>
    </source>
</evidence>
<dbReference type="InterPro" id="IPR019734">
    <property type="entry name" value="TPR_rpt"/>
</dbReference>
<dbReference type="Gene3D" id="1.25.40.10">
    <property type="entry name" value="Tetratricopeptide repeat domain"/>
    <property type="match status" value="1"/>
</dbReference>
<reference evidence="7 8" key="2">
    <citation type="submission" date="2017-04" db="EMBL/GenBank/DDBJ databases">
        <title>CpG methylation of centromeres and impact of large insertions on vertebrate speciation.</title>
        <authorList>
            <person name="Ichikawa K."/>
            <person name="Yoshimura J."/>
            <person name="Morishita S."/>
        </authorList>
    </citation>
    <scope>NUCLEOTIDE SEQUENCE</scope>
    <source>
        <strain evidence="7 8">HSOK</strain>
    </source>
</reference>
<dbReference type="InterPro" id="IPR011990">
    <property type="entry name" value="TPR-like_helical_dom_sf"/>
</dbReference>
<comment type="subcellular location">
    <subcellularLocation>
        <location evidence="1">Cytoplasm</location>
    </subcellularLocation>
</comment>
<keyword evidence="3" id="KW-0728">SH3 domain</keyword>
<evidence type="ECO:0000256" key="2">
    <source>
        <dbReference type="ARBA" id="ARBA00008051"/>
    </source>
</evidence>
<comment type="similarity">
    <text evidence="2">Belongs to the NCF2/NOXA1 family.</text>
</comment>
<evidence type="ECO:0000256" key="5">
    <source>
        <dbReference type="ARBA" id="ARBA00022737"/>
    </source>
</evidence>
<reference evidence="7" key="4">
    <citation type="submission" date="2025-09" db="UniProtKB">
        <authorList>
            <consortium name="Ensembl"/>
        </authorList>
    </citation>
    <scope>IDENTIFICATION</scope>
    <source>
        <strain evidence="7">HSOK</strain>
    </source>
</reference>
<dbReference type="GO" id="GO:0005737">
    <property type="term" value="C:cytoplasm"/>
    <property type="evidence" value="ECO:0007669"/>
    <property type="project" value="UniProtKB-SubCell"/>
</dbReference>
<organism evidence="7 8">
    <name type="scientific">Oryzias latipes</name>
    <name type="common">Japanese rice fish</name>
    <name type="synonym">Japanese killifish</name>
    <dbReference type="NCBI Taxonomy" id="8090"/>
    <lineage>
        <taxon>Eukaryota</taxon>
        <taxon>Metazoa</taxon>
        <taxon>Chordata</taxon>
        <taxon>Craniata</taxon>
        <taxon>Vertebrata</taxon>
        <taxon>Euteleostomi</taxon>
        <taxon>Actinopterygii</taxon>
        <taxon>Neopterygii</taxon>
        <taxon>Teleostei</taxon>
        <taxon>Neoteleostei</taxon>
        <taxon>Acanthomorphata</taxon>
        <taxon>Ovalentaria</taxon>
        <taxon>Atherinomorphae</taxon>
        <taxon>Beloniformes</taxon>
        <taxon>Adrianichthyidae</taxon>
        <taxon>Oryziinae</taxon>
        <taxon>Oryzias</taxon>
    </lineage>
</organism>
<accession>A0A3P9H2X9</accession>
<protein>
    <submittedName>
        <fullName evidence="7">NADPH oxidase activator 1</fullName>
    </submittedName>
</protein>
<dbReference type="InterPro" id="IPR051864">
    <property type="entry name" value="NCF2_NOXA1"/>
</dbReference>
<keyword evidence="6" id="KW-0802">TPR repeat</keyword>
<dbReference type="PANTHER" id="PTHR15175">
    <property type="entry name" value="NEUTROPHIL CYTOSOLIC FACTOR 2, NEUTROPHIL NADPH OXIDASE FACTOR 2"/>
    <property type="match status" value="1"/>
</dbReference>
<dbReference type="Ensembl" id="ENSORLT00015011437.1">
    <property type="protein sequence ID" value="ENSORLP00015002162.1"/>
    <property type="gene ID" value="ENSORLG00015002815.1"/>
</dbReference>
<dbReference type="PANTHER" id="PTHR15175:SF4">
    <property type="entry name" value="NADPH OXIDASE ACTIVATOR 1"/>
    <property type="match status" value="1"/>
</dbReference>
<evidence type="ECO:0000256" key="1">
    <source>
        <dbReference type="ARBA" id="ARBA00004496"/>
    </source>
</evidence>
<dbReference type="SMART" id="SM00028">
    <property type="entry name" value="TPR"/>
    <property type="match status" value="2"/>
</dbReference>
<name>A0A3P9H2X9_ORYLA</name>
<sequence>MLYAELLKLWDESVQAMDSRDWQGALEKLQQIQEPTSRILFNAATAHLALGHLDMALKCLDLTISKDEHLAVGFFQRAAVNMQLERLEDALSDCIWAQKHMRKNTVIDYKQLGLRFKLYSWQVLHNAAAAYCRMGQWEQATEVLLQGGGAGHPEAALDSIEVSRREPPPPLTVPESLVFRPRKQEVEQLQKKDFLGKAKVKSLLLSLYSSFACQSLFFHESVNRRTNRMIPTNLVVIPTVYYYYYGTHVRKQVMDLNITVSVL</sequence>
<evidence type="ECO:0000256" key="4">
    <source>
        <dbReference type="ARBA" id="ARBA00022490"/>
    </source>
</evidence>
<dbReference type="Proteomes" id="UP000265200">
    <property type="component" value="Chromosome 9"/>
</dbReference>
<dbReference type="SUPFAM" id="SSF48452">
    <property type="entry name" value="TPR-like"/>
    <property type="match status" value="1"/>
</dbReference>